<feature type="domain" description="Tetrapyrrole methylase" evidence="7">
    <location>
        <begin position="29"/>
        <end position="228"/>
    </location>
</feature>
<accession>A0A916TD53</accession>
<feature type="domain" description="RsmI HTH" evidence="8">
    <location>
        <begin position="255"/>
        <end position="298"/>
    </location>
</feature>
<evidence type="ECO:0000259" key="8">
    <source>
        <dbReference type="Pfam" id="PF23016"/>
    </source>
</evidence>
<evidence type="ECO:0000256" key="1">
    <source>
        <dbReference type="ARBA" id="ARBA00022490"/>
    </source>
</evidence>
<dbReference type="Proteomes" id="UP000605148">
    <property type="component" value="Unassembled WGS sequence"/>
</dbReference>
<keyword evidence="1 6" id="KW-0963">Cytoplasm</keyword>
<comment type="similarity">
    <text evidence="6">Belongs to the methyltransferase superfamily. RsmI family.</text>
</comment>
<dbReference type="Gene3D" id="3.40.1010.10">
    <property type="entry name" value="Cobalt-precorrin-4 Transmethylase, Domain 1"/>
    <property type="match status" value="1"/>
</dbReference>
<comment type="subcellular location">
    <subcellularLocation>
        <location evidence="6">Cytoplasm</location>
    </subcellularLocation>
</comment>
<dbReference type="OrthoDB" id="9809084at2"/>
<comment type="catalytic activity">
    <reaction evidence="6">
        <text>cytidine(1402) in 16S rRNA + S-adenosyl-L-methionine = 2'-O-methylcytidine(1402) in 16S rRNA + S-adenosyl-L-homocysteine + H(+)</text>
        <dbReference type="Rhea" id="RHEA:42924"/>
        <dbReference type="Rhea" id="RHEA-COMP:10285"/>
        <dbReference type="Rhea" id="RHEA-COMP:10286"/>
        <dbReference type="ChEBI" id="CHEBI:15378"/>
        <dbReference type="ChEBI" id="CHEBI:57856"/>
        <dbReference type="ChEBI" id="CHEBI:59789"/>
        <dbReference type="ChEBI" id="CHEBI:74495"/>
        <dbReference type="ChEBI" id="CHEBI:82748"/>
        <dbReference type="EC" id="2.1.1.198"/>
    </reaction>
</comment>
<dbReference type="FunFam" id="3.40.1010.10:FF:000007">
    <property type="entry name" value="Ribosomal RNA small subunit methyltransferase I"/>
    <property type="match status" value="1"/>
</dbReference>
<gene>
    <name evidence="6 9" type="primary">rsmI</name>
    <name evidence="9" type="ORF">GCM10011316_11090</name>
</gene>
<dbReference type="PIRSF" id="PIRSF005917">
    <property type="entry name" value="MTase_YraL"/>
    <property type="match status" value="1"/>
</dbReference>
<evidence type="ECO:0000256" key="3">
    <source>
        <dbReference type="ARBA" id="ARBA00022603"/>
    </source>
</evidence>
<dbReference type="PANTHER" id="PTHR46111:SF1">
    <property type="entry name" value="RIBOSOMAL RNA SMALL SUBUNIT METHYLTRANSFERASE I"/>
    <property type="match status" value="1"/>
</dbReference>
<protein>
    <recommendedName>
        <fullName evidence="6">Ribosomal RNA small subunit methyltransferase I</fullName>
        <ecNumber evidence="6">2.1.1.198</ecNumber>
    </recommendedName>
    <alternativeName>
        <fullName evidence="6">16S rRNA 2'-O-ribose C1402 methyltransferase</fullName>
    </alternativeName>
    <alternativeName>
        <fullName evidence="6">rRNA (cytidine-2'-O-)-methyltransferase RsmI</fullName>
    </alternativeName>
</protein>
<dbReference type="Gene3D" id="3.30.950.10">
    <property type="entry name" value="Methyltransferase, Cobalt-precorrin-4 Transmethylase, Domain 2"/>
    <property type="match status" value="1"/>
</dbReference>
<dbReference type="AlphaFoldDB" id="A0A916TD53"/>
<sequence>MCVAGGAPSTSRYSLGPHAFGAPPLEPALYIVSTPIGNLGDITVRALETLAGAAVIACEDTRVTSTLTQRFGLKTPLLAYHEHNADRQRPKILKKLESGEPVALVSDAGTPLVSDPGYRLVRDVLEAGHRVVPIPGASAPMAALVGSGLPSDTVLFAGFLPQKGGPKASRLKELAPVVSTLVFFESPHRVGATLKFMAQTLGHDRAAVVARELTKRFETFERGTLVELADRFSAAAVKGEVVILVGPPVAKAAVDGRDADLLLREALADMPVSSAAKAVAKATGLDRGDLYRRALELKAEGG</sequence>
<evidence type="ECO:0000313" key="9">
    <source>
        <dbReference type="EMBL" id="GGB40816.1"/>
    </source>
</evidence>
<keyword evidence="5 6" id="KW-0949">S-adenosyl-L-methionine</keyword>
<dbReference type="FunFam" id="3.30.950.10:FF:000002">
    <property type="entry name" value="Ribosomal RNA small subunit methyltransferase I"/>
    <property type="match status" value="1"/>
</dbReference>
<dbReference type="CDD" id="cd11648">
    <property type="entry name" value="RsmI"/>
    <property type="match status" value="1"/>
</dbReference>
<dbReference type="PANTHER" id="PTHR46111">
    <property type="entry name" value="RIBOSOMAL RNA SMALL SUBUNIT METHYLTRANSFERASE I"/>
    <property type="match status" value="1"/>
</dbReference>
<dbReference type="GO" id="GO:0070677">
    <property type="term" value="F:rRNA (cytosine-2'-O-)-methyltransferase activity"/>
    <property type="evidence" value="ECO:0007669"/>
    <property type="project" value="UniProtKB-UniRule"/>
</dbReference>
<dbReference type="NCBIfam" id="TIGR00096">
    <property type="entry name" value="16S rRNA (cytidine(1402)-2'-O)-methyltransferase"/>
    <property type="match status" value="1"/>
</dbReference>
<dbReference type="InterPro" id="IPR000878">
    <property type="entry name" value="4pyrrol_Mease"/>
</dbReference>
<keyword evidence="4 6" id="KW-0808">Transferase</keyword>
<dbReference type="EC" id="2.1.1.198" evidence="6"/>
<dbReference type="GO" id="GO:0005737">
    <property type="term" value="C:cytoplasm"/>
    <property type="evidence" value="ECO:0007669"/>
    <property type="project" value="UniProtKB-SubCell"/>
</dbReference>
<dbReference type="Pfam" id="PF23016">
    <property type="entry name" value="RsmI_C"/>
    <property type="match status" value="1"/>
</dbReference>
<evidence type="ECO:0000313" key="10">
    <source>
        <dbReference type="Proteomes" id="UP000605148"/>
    </source>
</evidence>
<evidence type="ECO:0000256" key="6">
    <source>
        <dbReference type="HAMAP-Rule" id="MF_01877"/>
    </source>
</evidence>
<evidence type="ECO:0000256" key="5">
    <source>
        <dbReference type="ARBA" id="ARBA00022691"/>
    </source>
</evidence>
<proteinExistence type="inferred from homology"/>
<dbReference type="InterPro" id="IPR035996">
    <property type="entry name" value="4pyrrol_Methylase_sf"/>
</dbReference>
<dbReference type="HAMAP" id="MF_01877">
    <property type="entry name" value="16SrRNA_methyltr_I"/>
    <property type="match status" value="1"/>
</dbReference>
<keyword evidence="3 6" id="KW-0489">Methyltransferase</keyword>
<dbReference type="InterPro" id="IPR053910">
    <property type="entry name" value="RsmI_HTH"/>
</dbReference>
<evidence type="ECO:0000256" key="4">
    <source>
        <dbReference type="ARBA" id="ARBA00022679"/>
    </source>
</evidence>
<dbReference type="InterPro" id="IPR008189">
    <property type="entry name" value="rRNA_ssu_MeTfrase_I"/>
</dbReference>
<dbReference type="PROSITE" id="PS01296">
    <property type="entry name" value="RSMI"/>
    <property type="match status" value="1"/>
</dbReference>
<dbReference type="InterPro" id="IPR014776">
    <property type="entry name" value="4pyrrole_Mease_sub2"/>
</dbReference>
<comment type="function">
    <text evidence="6">Catalyzes the 2'-O-methylation of the ribose of cytidine 1402 (C1402) in 16S rRNA.</text>
</comment>
<comment type="caution">
    <text evidence="9">The sequence shown here is derived from an EMBL/GenBank/DDBJ whole genome shotgun (WGS) entry which is preliminary data.</text>
</comment>
<organism evidence="9 10">
    <name type="scientific">Roseibium aquae</name>
    <dbReference type="NCBI Taxonomy" id="1323746"/>
    <lineage>
        <taxon>Bacteria</taxon>
        <taxon>Pseudomonadati</taxon>
        <taxon>Pseudomonadota</taxon>
        <taxon>Alphaproteobacteria</taxon>
        <taxon>Hyphomicrobiales</taxon>
        <taxon>Stappiaceae</taxon>
        <taxon>Roseibium</taxon>
    </lineage>
</organism>
<reference evidence="9" key="2">
    <citation type="submission" date="2020-09" db="EMBL/GenBank/DDBJ databases">
        <authorList>
            <person name="Sun Q."/>
            <person name="Zhou Y."/>
        </authorList>
    </citation>
    <scope>NUCLEOTIDE SEQUENCE</scope>
    <source>
        <strain evidence="9">CGMCC 1.12426</strain>
    </source>
</reference>
<dbReference type="SUPFAM" id="SSF53790">
    <property type="entry name" value="Tetrapyrrole methylase"/>
    <property type="match status" value="1"/>
</dbReference>
<dbReference type="InterPro" id="IPR014777">
    <property type="entry name" value="4pyrrole_Mease_sub1"/>
</dbReference>
<evidence type="ECO:0000259" key="7">
    <source>
        <dbReference type="Pfam" id="PF00590"/>
    </source>
</evidence>
<dbReference type="InterPro" id="IPR018063">
    <property type="entry name" value="SAM_MeTrfase_RsmI_CS"/>
</dbReference>
<dbReference type="Pfam" id="PF00590">
    <property type="entry name" value="TP_methylase"/>
    <property type="match status" value="1"/>
</dbReference>
<reference evidence="9" key="1">
    <citation type="journal article" date="2014" name="Int. J. Syst. Evol. Microbiol.">
        <title>Complete genome sequence of Corynebacterium casei LMG S-19264T (=DSM 44701T), isolated from a smear-ripened cheese.</title>
        <authorList>
            <consortium name="US DOE Joint Genome Institute (JGI-PGF)"/>
            <person name="Walter F."/>
            <person name="Albersmeier A."/>
            <person name="Kalinowski J."/>
            <person name="Ruckert C."/>
        </authorList>
    </citation>
    <scope>NUCLEOTIDE SEQUENCE</scope>
    <source>
        <strain evidence="9">CGMCC 1.12426</strain>
    </source>
</reference>
<keyword evidence="2 6" id="KW-0698">rRNA processing</keyword>
<dbReference type="EMBL" id="BMFA01000002">
    <property type="protein sequence ID" value="GGB40816.1"/>
    <property type="molecule type" value="Genomic_DNA"/>
</dbReference>
<name>A0A916TD53_9HYPH</name>
<keyword evidence="10" id="KW-1185">Reference proteome</keyword>
<evidence type="ECO:0000256" key="2">
    <source>
        <dbReference type="ARBA" id="ARBA00022552"/>
    </source>
</evidence>